<sequence>MNQDFKLVSRLIKGSAARERNETNLVINVTGEEWALQKQINKSCHKCNRREMCELQKQRNKSQEISGL</sequence>
<evidence type="ECO:0000313" key="1">
    <source>
        <dbReference type="EMBL" id="GES92435.1"/>
    </source>
</evidence>
<proteinExistence type="predicted"/>
<dbReference type="EMBL" id="BLAL01000215">
    <property type="protein sequence ID" value="GES92435.1"/>
    <property type="molecule type" value="Genomic_DNA"/>
</dbReference>
<dbReference type="Proteomes" id="UP000615446">
    <property type="component" value="Unassembled WGS sequence"/>
</dbReference>
<organism evidence="1 2">
    <name type="scientific">Rhizophagus clarus</name>
    <dbReference type="NCBI Taxonomy" id="94130"/>
    <lineage>
        <taxon>Eukaryota</taxon>
        <taxon>Fungi</taxon>
        <taxon>Fungi incertae sedis</taxon>
        <taxon>Mucoromycota</taxon>
        <taxon>Glomeromycotina</taxon>
        <taxon>Glomeromycetes</taxon>
        <taxon>Glomerales</taxon>
        <taxon>Glomeraceae</taxon>
        <taxon>Rhizophagus</taxon>
    </lineage>
</organism>
<comment type="caution">
    <text evidence="1">The sequence shown here is derived from an EMBL/GenBank/DDBJ whole genome shotgun (WGS) entry which is preliminary data.</text>
</comment>
<name>A0A8H3QTS0_9GLOM</name>
<gene>
    <name evidence="1" type="ORF">RCL2_001921100</name>
</gene>
<accession>A0A8H3QTS0</accession>
<evidence type="ECO:0000313" key="2">
    <source>
        <dbReference type="Proteomes" id="UP000615446"/>
    </source>
</evidence>
<protein>
    <submittedName>
        <fullName evidence="1">Uncharacterized protein</fullName>
    </submittedName>
</protein>
<reference evidence="1" key="1">
    <citation type="submission" date="2019-10" db="EMBL/GenBank/DDBJ databases">
        <title>Conservation and host-specific expression of non-tandemly repeated heterogenous ribosome RNA gene in arbuscular mycorrhizal fungi.</title>
        <authorList>
            <person name="Maeda T."/>
            <person name="Kobayashi Y."/>
            <person name="Nakagawa T."/>
            <person name="Ezawa T."/>
            <person name="Yamaguchi K."/>
            <person name="Bino T."/>
            <person name="Nishimoto Y."/>
            <person name="Shigenobu S."/>
            <person name="Kawaguchi M."/>
        </authorList>
    </citation>
    <scope>NUCLEOTIDE SEQUENCE</scope>
    <source>
        <strain evidence="1">HR1</strain>
    </source>
</reference>
<dbReference type="AlphaFoldDB" id="A0A8H3QTS0"/>